<keyword evidence="3" id="KW-1185">Reference proteome</keyword>
<evidence type="ECO:0000313" key="2">
    <source>
        <dbReference type="EMBL" id="CAI4062128.1"/>
    </source>
</evidence>
<sequence length="122" mass="14395">MNTWNTDKYDDKNQIDPKKVISSMFLFNKKRDGTHKARFVARGDIQHLDTYDSGMQSDTVHHYALMTSLSLALDNDYYVTQLDIWSAYLYADIKEELYIKPPPRLEMNNKLLRLRKSLYGLK</sequence>
<evidence type="ECO:0000259" key="1">
    <source>
        <dbReference type="Pfam" id="PF07727"/>
    </source>
</evidence>
<reference evidence="2" key="1">
    <citation type="submission" date="2022-10" db="EMBL/GenBank/DDBJ databases">
        <authorList>
            <person name="Byrne P K."/>
        </authorList>
    </citation>
    <scope>NUCLEOTIDE SEQUENCE</scope>
    <source>
        <strain evidence="2">ZP964</strain>
    </source>
</reference>
<name>A0ABN8WSU0_SACUV</name>
<dbReference type="Pfam" id="PF07727">
    <property type="entry name" value="RVT_2"/>
    <property type="match status" value="1"/>
</dbReference>
<dbReference type="EMBL" id="OX365933">
    <property type="protein sequence ID" value="CAI4062128.1"/>
    <property type="molecule type" value="Genomic_DNA"/>
</dbReference>
<dbReference type="Proteomes" id="UP001162085">
    <property type="component" value="Chromosome 6"/>
</dbReference>
<dbReference type="InterPro" id="IPR013103">
    <property type="entry name" value="RVT_2"/>
</dbReference>
<gene>
    <name evidence="2" type="primary">SUVZ06G0700</name>
    <name evidence="2" type="ORF">SUVZ_06G0700</name>
</gene>
<feature type="domain" description="Reverse transcriptase Ty1/copia-type" evidence="1">
    <location>
        <begin position="18"/>
        <end position="122"/>
    </location>
</feature>
<proteinExistence type="predicted"/>
<protein>
    <recommendedName>
        <fullName evidence="1">Reverse transcriptase Ty1/copia-type domain-containing protein</fullName>
    </recommendedName>
</protein>
<organism evidence="2 3">
    <name type="scientific">Saccharomyces uvarum</name>
    <name type="common">Yeast</name>
    <name type="synonym">Saccharomyces bayanus var. uvarum</name>
    <dbReference type="NCBI Taxonomy" id="230603"/>
    <lineage>
        <taxon>Eukaryota</taxon>
        <taxon>Fungi</taxon>
        <taxon>Dikarya</taxon>
        <taxon>Ascomycota</taxon>
        <taxon>Saccharomycotina</taxon>
        <taxon>Saccharomycetes</taxon>
        <taxon>Saccharomycetales</taxon>
        <taxon>Saccharomycetaceae</taxon>
        <taxon>Saccharomyces</taxon>
    </lineage>
</organism>
<evidence type="ECO:0000313" key="3">
    <source>
        <dbReference type="Proteomes" id="UP001162085"/>
    </source>
</evidence>
<accession>A0ABN8WSU0</accession>